<evidence type="ECO:0000259" key="2">
    <source>
        <dbReference type="Pfam" id="PF09346"/>
    </source>
</evidence>
<dbReference type="SUPFAM" id="SSF160631">
    <property type="entry name" value="SMI1/KNR4-like"/>
    <property type="match status" value="1"/>
</dbReference>
<keyword evidence="1" id="KW-1133">Transmembrane helix</keyword>
<evidence type="ECO:0000313" key="3">
    <source>
        <dbReference type="EMBL" id="VIP04992.1"/>
    </source>
</evidence>
<keyword evidence="1" id="KW-0472">Membrane</keyword>
<protein>
    <recommendedName>
        <fullName evidence="2">Knr4/Smi1-like domain-containing protein</fullName>
    </recommendedName>
</protein>
<proteinExistence type="predicted"/>
<feature type="transmembrane region" description="Helical" evidence="1">
    <location>
        <begin position="140"/>
        <end position="162"/>
    </location>
</feature>
<dbReference type="AlphaFoldDB" id="A0A6C2YVV2"/>
<name>A0A6C2YVV2_9BACT</name>
<evidence type="ECO:0000256" key="1">
    <source>
        <dbReference type="SAM" id="Phobius"/>
    </source>
</evidence>
<dbReference type="Pfam" id="PF09346">
    <property type="entry name" value="SMI1_KNR4"/>
    <property type="match status" value="1"/>
</dbReference>
<dbReference type="Proteomes" id="UP000464378">
    <property type="component" value="Chromosome"/>
</dbReference>
<dbReference type="InterPro" id="IPR037883">
    <property type="entry name" value="Knr4/Smi1-like_sf"/>
</dbReference>
<accession>A0A6C2YVV2</accession>
<keyword evidence="1" id="KW-0812">Transmembrane</keyword>
<gene>
    <name evidence="3" type="ORF">GMBLW1_42010</name>
</gene>
<evidence type="ECO:0000313" key="4">
    <source>
        <dbReference type="Proteomes" id="UP000464378"/>
    </source>
</evidence>
<sequence>MTREQLAILEAELGRTLPEEYRRVAEDSPFRPVGNDAVYWFYSDPMRVRSATLAPLADGDYSGAGWRTSFLAIGESPAGDLYLMETAEPQLPIWMLDHETHELTCEWSSFAEFVHEWQQFSEHASVTPPAADSGEVRWALAWQILIGSIGVPLLAWWAVWWMR</sequence>
<reference evidence="3" key="1">
    <citation type="submission" date="2019-04" db="EMBL/GenBank/DDBJ databases">
        <authorList>
            <consortium name="Science for Life Laboratories"/>
        </authorList>
    </citation>
    <scope>NUCLEOTIDE SEQUENCE</scope>
    <source>
        <strain evidence="3">MBLW1</strain>
    </source>
</reference>
<dbReference type="Gene3D" id="3.40.1580.10">
    <property type="entry name" value="SMI1/KNR4-like"/>
    <property type="match status" value="1"/>
</dbReference>
<feature type="domain" description="Knr4/Smi1-like" evidence="2">
    <location>
        <begin position="2"/>
        <end position="114"/>
    </location>
</feature>
<dbReference type="RefSeq" id="WP_162660003.1">
    <property type="nucleotide sequence ID" value="NZ_LR593887.1"/>
</dbReference>
<organism evidence="3">
    <name type="scientific">Tuwongella immobilis</name>
    <dbReference type="NCBI Taxonomy" id="692036"/>
    <lineage>
        <taxon>Bacteria</taxon>
        <taxon>Pseudomonadati</taxon>
        <taxon>Planctomycetota</taxon>
        <taxon>Planctomycetia</taxon>
        <taxon>Gemmatales</taxon>
        <taxon>Gemmataceae</taxon>
        <taxon>Tuwongella</taxon>
    </lineage>
</organism>
<dbReference type="EMBL" id="LR586016">
    <property type="protein sequence ID" value="VIP04992.1"/>
    <property type="molecule type" value="Genomic_DNA"/>
</dbReference>
<keyword evidence="4" id="KW-1185">Reference proteome</keyword>
<dbReference type="EMBL" id="LR593887">
    <property type="protein sequence ID" value="VTS07342.1"/>
    <property type="molecule type" value="Genomic_DNA"/>
</dbReference>
<dbReference type="InterPro" id="IPR018958">
    <property type="entry name" value="Knr4/Smi1-like_dom"/>
</dbReference>
<dbReference type="InParanoid" id="A0A6C2YVV2"/>
<dbReference type="KEGG" id="tim:GMBLW1_42010"/>